<dbReference type="Proteomes" id="UP000287563">
    <property type="component" value="Unassembled WGS sequence"/>
</dbReference>
<keyword evidence="4" id="KW-1185">Reference proteome</keyword>
<dbReference type="EMBL" id="RJLM01000001">
    <property type="protein sequence ID" value="RWX57547.1"/>
    <property type="molecule type" value="Genomic_DNA"/>
</dbReference>
<accession>A0A3S3UMS9</accession>
<evidence type="ECO:0000313" key="3">
    <source>
        <dbReference type="EMBL" id="RWX57547.1"/>
    </source>
</evidence>
<evidence type="ECO:0000313" key="4">
    <source>
        <dbReference type="Proteomes" id="UP000287563"/>
    </source>
</evidence>
<dbReference type="GO" id="GO:0042834">
    <property type="term" value="F:peptidoglycan binding"/>
    <property type="evidence" value="ECO:0007669"/>
    <property type="project" value="InterPro"/>
</dbReference>
<name>A0A3S3UMS9_9GAMM</name>
<evidence type="ECO:0000256" key="2">
    <source>
        <dbReference type="SAM" id="SignalP"/>
    </source>
</evidence>
<comment type="caution">
    <text evidence="3">The sequence shown here is derived from an EMBL/GenBank/DDBJ whole genome shotgun (WGS) entry which is preliminary data.</text>
</comment>
<gene>
    <name evidence="3" type="ORF">EDI28_05900</name>
</gene>
<proteinExistence type="predicted"/>
<feature type="compositionally biased region" description="Polar residues" evidence="1">
    <location>
        <begin position="150"/>
        <end position="163"/>
    </location>
</feature>
<dbReference type="AlphaFoldDB" id="A0A3S3UMS9"/>
<feature type="signal peptide" evidence="2">
    <location>
        <begin position="1"/>
        <end position="36"/>
    </location>
</feature>
<sequence length="323" mass="37073">MLLLRVISTMICQKKIRPPLWLLLALAPLFSSNSYASDPNSTTCRVEKVESGWRYLNPQCDIGNGLWGRKPKHGDSSFWVQCHYGQSLPNQTATTTINKLFQGNSYLIPDNGKSRCLIGPFQNHEQARTAKDQLARHKLGETFIRQTRSQVTIPGQVSTSRSSRPQEKKPSQPAQERKVKKSKESTTKSTLVENRVVLNSIIYSFTFNNLKYHLPRNINSTQEMPPMFVREHGEYWSKVNFATAKNWCQRYGLRLPTSAELKELQTRGQHFLLRNNWPIKSSYWSNTISVYSGEIETLNLRSGQRDEYRPLALLYTTCVIATN</sequence>
<organism evidence="3 4">
    <name type="scientific">Photobacterium chitinilyticum</name>
    <dbReference type="NCBI Taxonomy" id="2485123"/>
    <lineage>
        <taxon>Bacteria</taxon>
        <taxon>Pseudomonadati</taxon>
        <taxon>Pseudomonadota</taxon>
        <taxon>Gammaproteobacteria</taxon>
        <taxon>Vibrionales</taxon>
        <taxon>Vibrionaceae</taxon>
        <taxon>Photobacterium</taxon>
    </lineage>
</organism>
<feature type="chain" id="PRO_5018733309" evidence="2">
    <location>
        <begin position="37"/>
        <end position="323"/>
    </location>
</feature>
<dbReference type="InterPro" id="IPR036680">
    <property type="entry name" value="SPOR-like_sf"/>
</dbReference>
<reference evidence="3 4" key="1">
    <citation type="submission" date="2018-11" db="EMBL/GenBank/DDBJ databases">
        <title>Photobacterium sp. BEI247 sp. nov., a marine bacterium isolated from Yongle Blue Hole in the South China Sea.</title>
        <authorList>
            <person name="Wang X."/>
        </authorList>
    </citation>
    <scope>NUCLEOTIDE SEQUENCE [LARGE SCALE GENOMIC DNA]</scope>
    <source>
        <strain evidence="4">BEI247</strain>
    </source>
</reference>
<evidence type="ECO:0000256" key="1">
    <source>
        <dbReference type="SAM" id="MobiDB-lite"/>
    </source>
</evidence>
<protein>
    <submittedName>
        <fullName evidence="3">SPOR domain-containing protein</fullName>
    </submittedName>
</protein>
<feature type="region of interest" description="Disordered" evidence="1">
    <location>
        <begin position="150"/>
        <end position="186"/>
    </location>
</feature>
<dbReference type="OrthoDB" id="5811976at2"/>
<keyword evidence="2" id="KW-0732">Signal</keyword>
<dbReference type="SUPFAM" id="SSF110997">
    <property type="entry name" value="Sporulation related repeat"/>
    <property type="match status" value="1"/>
</dbReference>